<evidence type="ECO:0000256" key="5">
    <source>
        <dbReference type="ARBA" id="ARBA00023204"/>
    </source>
</evidence>
<dbReference type="Gene3D" id="6.20.220.20">
    <property type="entry name" value="Recombination protein O, zinc-binding domain"/>
    <property type="match status" value="1"/>
</dbReference>
<dbReference type="HAMAP" id="MF_00201">
    <property type="entry name" value="RecO"/>
    <property type="match status" value="1"/>
</dbReference>
<protein>
    <recommendedName>
        <fullName evidence="2">DNA repair protein RecO</fullName>
    </recommendedName>
    <alternativeName>
        <fullName evidence="6">Recombination protein O</fullName>
    </alternativeName>
</protein>
<dbReference type="InterPro" id="IPR022572">
    <property type="entry name" value="DNA_rep/recomb_RecO_N"/>
</dbReference>
<evidence type="ECO:0000256" key="4">
    <source>
        <dbReference type="ARBA" id="ARBA00023172"/>
    </source>
</evidence>
<dbReference type="Pfam" id="PF02565">
    <property type="entry name" value="RecO_C"/>
    <property type="match status" value="1"/>
</dbReference>
<evidence type="ECO:0000256" key="2">
    <source>
        <dbReference type="ARBA" id="ARBA00021310"/>
    </source>
</evidence>
<dbReference type="SUPFAM" id="SSF57863">
    <property type="entry name" value="ArfGap/RecO-like zinc finger"/>
    <property type="match status" value="1"/>
</dbReference>
<dbReference type="SUPFAM" id="SSF50249">
    <property type="entry name" value="Nucleic acid-binding proteins"/>
    <property type="match status" value="1"/>
</dbReference>
<keyword evidence="5" id="KW-0234">DNA repair</keyword>
<sequence length="243" mass="26402">MASHLYRDTAVVLRTYKLGEADRIVVLLTEAQGKVRAVAKGVRKTKSKFGARLEPMSHVHLLLSQGRDLDVVSQAESVESLAPLVADLDHLTAGIAVLEAADQMALEREPNPGLYRMVVGALRTIAARGGSLVVPAFYWKLLAADGVRPELDVCVRCGEAGPLVAFDMLHGGVLCRTCRSGAPLSEGALEIMRMILGGRLNDALNTPPSRETHEVMAHATRSLEHHIERRLRTVAMFERAELG</sequence>
<dbReference type="Pfam" id="PF11967">
    <property type="entry name" value="RecO_N"/>
    <property type="match status" value="1"/>
</dbReference>
<dbReference type="GO" id="GO:0006310">
    <property type="term" value="P:DNA recombination"/>
    <property type="evidence" value="ECO:0007669"/>
    <property type="project" value="UniProtKB-KW"/>
</dbReference>
<dbReference type="AlphaFoldDB" id="A0A6J7C4A2"/>
<dbReference type="Gene3D" id="1.20.1440.120">
    <property type="entry name" value="Recombination protein O, C-terminal domain"/>
    <property type="match status" value="1"/>
</dbReference>
<evidence type="ECO:0000256" key="3">
    <source>
        <dbReference type="ARBA" id="ARBA00022763"/>
    </source>
</evidence>
<gene>
    <name evidence="8" type="ORF">UFOPK3267_01826</name>
</gene>
<name>A0A6J7C4A2_9ZZZZ</name>
<reference evidence="8" key="1">
    <citation type="submission" date="2020-05" db="EMBL/GenBank/DDBJ databases">
        <authorList>
            <person name="Chiriac C."/>
            <person name="Salcher M."/>
            <person name="Ghai R."/>
            <person name="Kavagutti S V."/>
        </authorList>
    </citation>
    <scope>NUCLEOTIDE SEQUENCE</scope>
</reference>
<proteinExistence type="inferred from homology"/>
<dbReference type="PANTHER" id="PTHR33991">
    <property type="entry name" value="DNA REPAIR PROTEIN RECO"/>
    <property type="match status" value="1"/>
</dbReference>
<dbReference type="EMBL" id="CAFBIY010000105">
    <property type="protein sequence ID" value="CAB4851981.1"/>
    <property type="molecule type" value="Genomic_DNA"/>
</dbReference>
<evidence type="ECO:0000259" key="7">
    <source>
        <dbReference type="Pfam" id="PF11967"/>
    </source>
</evidence>
<dbReference type="Gene3D" id="2.40.50.140">
    <property type="entry name" value="Nucleic acid-binding proteins"/>
    <property type="match status" value="1"/>
</dbReference>
<comment type="similarity">
    <text evidence="1">Belongs to the RecO family.</text>
</comment>
<dbReference type="InterPro" id="IPR042242">
    <property type="entry name" value="RecO_C"/>
</dbReference>
<dbReference type="GO" id="GO:0006302">
    <property type="term" value="P:double-strand break repair"/>
    <property type="evidence" value="ECO:0007669"/>
    <property type="project" value="TreeGrafter"/>
</dbReference>
<organism evidence="8">
    <name type="scientific">freshwater metagenome</name>
    <dbReference type="NCBI Taxonomy" id="449393"/>
    <lineage>
        <taxon>unclassified sequences</taxon>
        <taxon>metagenomes</taxon>
        <taxon>ecological metagenomes</taxon>
    </lineage>
</organism>
<accession>A0A6J7C4A2</accession>
<evidence type="ECO:0000256" key="6">
    <source>
        <dbReference type="ARBA" id="ARBA00033409"/>
    </source>
</evidence>
<feature type="domain" description="DNA replication/recombination mediator RecO N-terminal" evidence="7">
    <location>
        <begin position="5"/>
        <end position="80"/>
    </location>
</feature>
<evidence type="ECO:0000313" key="8">
    <source>
        <dbReference type="EMBL" id="CAB4851981.1"/>
    </source>
</evidence>
<keyword evidence="4" id="KW-0233">DNA recombination</keyword>
<dbReference type="InterPro" id="IPR003717">
    <property type="entry name" value="RecO"/>
</dbReference>
<keyword evidence="3" id="KW-0227">DNA damage</keyword>
<dbReference type="InterPro" id="IPR037278">
    <property type="entry name" value="ARFGAP/RecO"/>
</dbReference>
<dbReference type="PANTHER" id="PTHR33991:SF1">
    <property type="entry name" value="DNA REPAIR PROTEIN RECO"/>
    <property type="match status" value="1"/>
</dbReference>
<dbReference type="NCBIfam" id="TIGR00613">
    <property type="entry name" value="reco"/>
    <property type="match status" value="1"/>
</dbReference>
<dbReference type="InterPro" id="IPR012340">
    <property type="entry name" value="NA-bd_OB-fold"/>
</dbReference>
<evidence type="ECO:0000256" key="1">
    <source>
        <dbReference type="ARBA" id="ARBA00007452"/>
    </source>
</evidence>
<dbReference type="GO" id="GO:0043590">
    <property type="term" value="C:bacterial nucleoid"/>
    <property type="evidence" value="ECO:0007669"/>
    <property type="project" value="TreeGrafter"/>
</dbReference>